<dbReference type="Gene3D" id="2.130.10.30">
    <property type="entry name" value="Regulator of chromosome condensation 1/beta-lactamase-inhibitor protein II"/>
    <property type="match status" value="1"/>
</dbReference>
<keyword evidence="4" id="KW-1185">Reference proteome</keyword>
<dbReference type="Proteomes" id="UP000593571">
    <property type="component" value="Unassembled WGS sequence"/>
</dbReference>
<gene>
    <name evidence="3" type="ORF">HJG63_016527</name>
</gene>
<feature type="compositionally biased region" description="Basic and acidic residues" evidence="2">
    <location>
        <begin position="162"/>
        <end position="175"/>
    </location>
</feature>
<accession>A0A7J8KFJ0</accession>
<dbReference type="InterPro" id="IPR028641">
    <property type="entry name" value="RCC2"/>
</dbReference>
<evidence type="ECO:0000256" key="2">
    <source>
        <dbReference type="SAM" id="MobiDB-lite"/>
    </source>
</evidence>
<feature type="region of interest" description="Disordered" evidence="2">
    <location>
        <begin position="162"/>
        <end position="182"/>
    </location>
</feature>
<dbReference type="AlphaFoldDB" id="A0A7J8KFJ0"/>
<evidence type="ECO:0000313" key="3">
    <source>
        <dbReference type="EMBL" id="KAF6507604.1"/>
    </source>
</evidence>
<name>A0A7J8KFJ0_ROUAE</name>
<evidence type="ECO:0000313" key="4">
    <source>
        <dbReference type="Proteomes" id="UP000593571"/>
    </source>
</evidence>
<dbReference type="GO" id="GO:0031267">
    <property type="term" value="F:small GTPase binding"/>
    <property type="evidence" value="ECO:0007669"/>
    <property type="project" value="TreeGrafter"/>
</dbReference>
<dbReference type="EMBL" id="JACASE010000001">
    <property type="protein sequence ID" value="KAF6507604.1"/>
    <property type="molecule type" value="Genomic_DNA"/>
</dbReference>
<proteinExistence type="predicted"/>
<reference evidence="3 4" key="1">
    <citation type="journal article" date="2020" name="Nature">
        <title>Six reference-quality genomes reveal evolution of bat adaptations.</title>
        <authorList>
            <person name="Jebb D."/>
            <person name="Huang Z."/>
            <person name="Pippel M."/>
            <person name="Hughes G.M."/>
            <person name="Lavrichenko K."/>
            <person name="Devanna P."/>
            <person name="Winkler S."/>
            <person name="Jermiin L.S."/>
            <person name="Skirmuntt E.C."/>
            <person name="Katzourakis A."/>
            <person name="Burkitt-Gray L."/>
            <person name="Ray D.A."/>
            <person name="Sullivan K.A.M."/>
            <person name="Roscito J.G."/>
            <person name="Kirilenko B.M."/>
            <person name="Davalos L.M."/>
            <person name="Corthals A.P."/>
            <person name="Power M.L."/>
            <person name="Jones G."/>
            <person name="Ransome R.D."/>
            <person name="Dechmann D.K.N."/>
            <person name="Locatelli A.G."/>
            <person name="Puechmaille S.J."/>
            <person name="Fedrigo O."/>
            <person name="Jarvis E.D."/>
            <person name="Hiller M."/>
            <person name="Vernes S.C."/>
            <person name="Myers E.W."/>
            <person name="Teeling E.C."/>
        </authorList>
    </citation>
    <scope>NUCLEOTIDE SEQUENCE [LARGE SCALE GENOMIC DNA]</scope>
    <source>
        <strain evidence="3">MRouAeg1</strain>
        <tissue evidence="3">Muscle</tissue>
    </source>
</reference>
<sequence length="182" mass="19470">MPRKKAAAAAWEEPSSGNGTARAGPRKRGGPAGRKRERPERCSSSSGGGSSGYTCSFAVSEVGGLFFWGATNTSRESTMYPKAVQDLCGWRIRSLACGKSSIIVAADESTISWGPSPTFGELGYGDHKPKSSTAAQEVKTLDGVFTEQVAMGYSHSLVIARDESETEKEKIKKLPEYNPRTL</sequence>
<dbReference type="SUPFAM" id="SSF50985">
    <property type="entry name" value="RCC1/BLIP-II"/>
    <property type="match status" value="1"/>
</dbReference>
<protein>
    <submittedName>
        <fullName evidence="3">Regulator of chromosome condensation 2</fullName>
    </submittedName>
</protein>
<dbReference type="GO" id="GO:0016020">
    <property type="term" value="C:membrane"/>
    <property type="evidence" value="ECO:0007669"/>
    <property type="project" value="TreeGrafter"/>
</dbReference>
<evidence type="ECO:0000256" key="1">
    <source>
        <dbReference type="PROSITE-ProRule" id="PRU00235"/>
    </source>
</evidence>
<dbReference type="PANTHER" id="PTHR46207:SF1">
    <property type="entry name" value="PROTEIN RCC2"/>
    <property type="match status" value="1"/>
</dbReference>
<comment type="caution">
    <text evidence="3">The sequence shown here is derived from an EMBL/GenBank/DDBJ whole genome shotgun (WGS) entry which is preliminary data.</text>
</comment>
<feature type="compositionally biased region" description="Basic residues" evidence="2">
    <location>
        <begin position="24"/>
        <end position="36"/>
    </location>
</feature>
<organism evidence="3 4">
    <name type="scientific">Rousettus aegyptiacus</name>
    <name type="common">Egyptian fruit bat</name>
    <name type="synonym">Pteropus aegyptiacus</name>
    <dbReference type="NCBI Taxonomy" id="9407"/>
    <lineage>
        <taxon>Eukaryota</taxon>
        <taxon>Metazoa</taxon>
        <taxon>Chordata</taxon>
        <taxon>Craniata</taxon>
        <taxon>Vertebrata</taxon>
        <taxon>Euteleostomi</taxon>
        <taxon>Mammalia</taxon>
        <taxon>Eutheria</taxon>
        <taxon>Laurasiatheria</taxon>
        <taxon>Chiroptera</taxon>
        <taxon>Yinpterochiroptera</taxon>
        <taxon>Pteropodoidea</taxon>
        <taxon>Pteropodidae</taxon>
        <taxon>Rousettinae</taxon>
        <taxon>Rousettus</taxon>
    </lineage>
</organism>
<feature type="region of interest" description="Disordered" evidence="2">
    <location>
        <begin position="1"/>
        <end position="51"/>
    </location>
</feature>
<dbReference type="PROSITE" id="PS50012">
    <property type="entry name" value="RCC1_3"/>
    <property type="match status" value="1"/>
</dbReference>
<dbReference type="InterPro" id="IPR009091">
    <property type="entry name" value="RCC1/BLIP-II"/>
</dbReference>
<feature type="repeat" description="RCC1" evidence="1">
    <location>
        <begin position="108"/>
        <end position="162"/>
    </location>
</feature>
<dbReference type="InterPro" id="IPR000408">
    <property type="entry name" value="Reg_chr_condens"/>
</dbReference>
<dbReference type="PANTHER" id="PTHR46207">
    <property type="entry name" value="PROTEIN RCC2"/>
    <property type="match status" value="1"/>
</dbReference>